<dbReference type="PANTHER" id="PTHR39153:SF1">
    <property type="entry name" value="AGR244WP"/>
    <property type="match status" value="1"/>
</dbReference>
<dbReference type="EMBL" id="JAFIMR010000046">
    <property type="protein sequence ID" value="KAI1856093.1"/>
    <property type="molecule type" value="Genomic_DNA"/>
</dbReference>
<feature type="compositionally biased region" description="Polar residues" evidence="1">
    <location>
        <begin position="8"/>
        <end position="32"/>
    </location>
</feature>
<feature type="region of interest" description="Disordered" evidence="1">
    <location>
        <begin position="1"/>
        <end position="65"/>
    </location>
</feature>
<dbReference type="Proteomes" id="UP000829685">
    <property type="component" value="Unassembled WGS sequence"/>
</dbReference>
<proteinExistence type="predicted"/>
<dbReference type="AlphaFoldDB" id="A0A9Q0AJ86"/>
<dbReference type="PANTHER" id="PTHR39153">
    <property type="entry name" value="AGR244WP"/>
    <property type="match status" value="1"/>
</dbReference>
<reference evidence="2" key="1">
    <citation type="submission" date="2021-03" db="EMBL/GenBank/DDBJ databases">
        <title>Revisited historic fungal species revealed as producer of novel bioactive compounds through whole genome sequencing and comparative genomics.</title>
        <authorList>
            <person name="Vignolle G.A."/>
            <person name="Hochenegger N."/>
            <person name="Mach R.L."/>
            <person name="Mach-Aigner A.R."/>
            <person name="Javad Rahimi M."/>
            <person name="Salim K.A."/>
            <person name="Chan C.M."/>
            <person name="Lim L.B.L."/>
            <person name="Cai F."/>
            <person name="Druzhinina I.S."/>
            <person name="U'Ren J.M."/>
            <person name="Derntl C."/>
        </authorList>
    </citation>
    <scope>NUCLEOTIDE SEQUENCE</scope>
    <source>
        <strain evidence="2">TUCIM 5799</strain>
    </source>
</reference>
<organism evidence="2 3">
    <name type="scientific">Neoarthrinium moseri</name>
    <dbReference type="NCBI Taxonomy" id="1658444"/>
    <lineage>
        <taxon>Eukaryota</taxon>
        <taxon>Fungi</taxon>
        <taxon>Dikarya</taxon>
        <taxon>Ascomycota</taxon>
        <taxon>Pezizomycotina</taxon>
        <taxon>Sordariomycetes</taxon>
        <taxon>Xylariomycetidae</taxon>
        <taxon>Amphisphaeriales</taxon>
        <taxon>Apiosporaceae</taxon>
        <taxon>Neoarthrinium</taxon>
    </lineage>
</organism>
<name>A0A9Q0AJ86_9PEZI</name>
<keyword evidence="3" id="KW-1185">Reference proteome</keyword>
<evidence type="ECO:0008006" key="4">
    <source>
        <dbReference type="Google" id="ProtNLM"/>
    </source>
</evidence>
<feature type="compositionally biased region" description="Polar residues" evidence="1">
    <location>
        <begin position="42"/>
        <end position="56"/>
    </location>
</feature>
<dbReference type="InterPro" id="IPR038882">
    <property type="entry name" value="Rcf3"/>
</dbReference>
<accession>A0A9Q0AJ86</accession>
<evidence type="ECO:0000313" key="3">
    <source>
        <dbReference type="Proteomes" id="UP000829685"/>
    </source>
</evidence>
<sequence length="194" mass="21832">MEGPPESRIQTKSGPTSPFTRTTSHATQQRPTLRQHNRRRTVPSTETNAGNPTAGDSPSPDATRARMPCAMKSHDALNSDDVKEAQREATRGAVMGAVKWGIASAALGGVGYHFWPVYRGLTVQFKVYLQMSGMILGSMIEADSRMRQYETRVRLQRRIARDRAMWETFEKEYEEEGGPAPPPRPKHLRQEEHQ</sequence>
<evidence type="ECO:0000313" key="2">
    <source>
        <dbReference type="EMBL" id="KAI1856093.1"/>
    </source>
</evidence>
<feature type="region of interest" description="Disordered" evidence="1">
    <location>
        <begin position="170"/>
        <end position="194"/>
    </location>
</feature>
<gene>
    <name evidence="2" type="ORF">JX265_011808</name>
</gene>
<comment type="caution">
    <text evidence="2">The sequence shown here is derived from an EMBL/GenBank/DDBJ whole genome shotgun (WGS) entry which is preliminary data.</text>
</comment>
<protein>
    <recommendedName>
        <fullName evidence="4">Imidazoleglycerol-phosphate dehydratase</fullName>
    </recommendedName>
</protein>
<evidence type="ECO:0000256" key="1">
    <source>
        <dbReference type="SAM" id="MobiDB-lite"/>
    </source>
</evidence>